<protein>
    <recommendedName>
        <fullName evidence="1">HAT C-terminal dimerisation domain-containing protein</fullName>
    </recommendedName>
</protein>
<organism evidence="2 3">
    <name type="scientific">Macrosiphum euphorbiae</name>
    <name type="common">potato aphid</name>
    <dbReference type="NCBI Taxonomy" id="13131"/>
    <lineage>
        <taxon>Eukaryota</taxon>
        <taxon>Metazoa</taxon>
        <taxon>Ecdysozoa</taxon>
        <taxon>Arthropoda</taxon>
        <taxon>Hexapoda</taxon>
        <taxon>Insecta</taxon>
        <taxon>Pterygota</taxon>
        <taxon>Neoptera</taxon>
        <taxon>Paraneoptera</taxon>
        <taxon>Hemiptera</taxon>
        <taxon>Sternorrhyncha</taxon>
        <taxon>Aphidomorpha</taxon>
        <taxon>Aphidoidea</taxon>
        <taxon>Aphididae</taxon>
        <taxon>Macrosiphini</taxon>
        <taxon>Macrosiphum</taxon>
    </lineage>
</organism>
<keyword evidence="3" id="KW-1185">Reference proteome</keyword>
<dbReference type="GO" id="GO:0046983">
    <property type="term" value="F:protein dimerization activity"/>
    <property type="evidence" value="ECO:0007669"/>
    <property type="project" value="InterPro"/>
</dbReference>
<gene>
    <name evidence="2" type="ORF">MEUPH1_LOCUS15096</name>
</gene>
<dbReference type="AlphaFoldDB" id="A0AAV0WW28"/>
<evidence type="ECO:0000313" key="3">
    <source>
        <dbReference type="Proteomes" id="UP001160148"/>
    </source>
</evidence>
<dbReference type="Pfam" id="PF05699">
    <property type="entry name" value="Dimer_Tnp_hAT"/>
    <property type="match status" value="1"/>
</dbReference>
<feature type="domain" description="HAT C-terminal dimerisation" evidence="1">
    <location>
        <begin position="199"/>
        <end position="259"/>
    </location>
</feature>
<dbReference type="InterPro" id="IPR008906">
    <property type="entry name" value="HATC_C_dom"/>
</dbReference>
<comment type="caution">
    <text evidence="2">The sequence shown here is derived from an EMBL/GenBank/DDBJ whole genome shotgun (WGS) entry which is preliminary data.</text>
</comment>
<proteinExistence type="predicted"/>
<evidence type="ECO:0000259" key="1">
    <source>
        <dbReference type="Pfam" id="PF05699"/>
    </source>
</evidence>
<dbReference type="EMBL" id="CARXXK010000002">
    <property type="protein sequence ID" value="CAI6359712.1"/>
    <property type="molecule type" value="Genomic_DNA"/>
</dbReference>
<dbReference type="SUPFAM" id="SSF53098">
    <property type="entry name" value="Ribonuclease H-like"/>
    <property type="match status" value="1"/>
</dbReference>
<sequence>MLNCICNFNFIVAVNISSKLLGYTYNLSQYLQKSNLDLATALEQIETITLKFQKMRENCSAVFGDIYKEAKAIATLLNVEEKKPRICVNQRNRSNIPHCSTEEYYMRTIFIPHLDDLISSLNDRFMTQKETIISLQYILPSLCINKSFLFIREAVDFYVDDLPGFKDTVEAEYDLWISKWTSVDPSSRPTTSTDALISCDKTLYPNLYQLLKILAILPVSTASAERSFSTLRRLKTYLRNSTSENRLVGLALLNIHRNICTTDDMVLDKFANSGRARRLKLVI</sequence>
<dbReference type="PANTHER" id="PTHR46289:SF14">
    <property type="entry name" value="DUF4371 DOMAIN-CONTAINING PROTEIN"/>
    <property type="match status" value="1"/>
</dbReference>
<dbReference type="InterPro" id="IPR052958">
    <property type="entry name" value="IFN-induced_PKR_regulator"/>
</dbReference>
<dbReference type="PANTHER" id="PTHR46289">
    <property type="entry name" value="52 KDA REPRESSOR OF THE INHIBITOR OF THE PROTEIN KINASE-LIKE PROTEIN-RELATED"/>
    <property type="match status" value="1"/>
</dbReference>
<name>A0AAV0WW28_9HEMI</name>
<accession>A0AAV0WW28</accession>
<reference evidence="2 3" key="1">
    <citation type="submission" date="2023-01" db="EMBL/GenBank/DDBJ databases">
        <authorList>
            <person name="Whitehead M."/>
        </authorList>
    </citation>
    <scope>NUCLEOTIDE SEQUENCE [LARGE SCALE GENOMIC DNA]</scope>
</reference>
<dbReference type="Proteomes" id="UP001160148">
    <property type="component" value="Unassembled WGS sequence"/>
</dbReference>
<dbReference type="InterPro" id="IPR012337">
    <property type="entry name" value="RNaseH-like_sf"/>
</dbReference>
<evidence type="ECO:0000313" key="2">
    <source>
        <dbReference type="EMBL" id="CAI6359712.1"/>
    </source>
</evidence>